<keyword evidence="2" id="KW-0472">Membrane</keyword>
<feature type="region of interest" description="Disordered" evidence="1">
    <location>
        <begin position="117"/>
        <end position="140"/>
    </location>
</feature>
<keyword evidence="4" id="KW-1185">Reference proteome</keyword>
<dbReference type="EMBL" id="JAFEMO010000006">
    <property type="protein sequence ID" value="KAH7568903.1"/>
    <property type="molecule type" value="Genomic_DNA"/>
</dbReference>
<evidence type="ECO:0000313" key="3">
    <source>
        <dbReference type="EMBL" id="KAH7568903.1"/>
    </source>
</evidence>
<accession>A0ABQ8HX14</accession>
<dbReference type="PANTHER" id="PTHR34836:SF1">
    <property type="entry name" value="OS09G0428600 PROTEIN"/>
    <property type="match status" value="1"/>
</dbReference>
<evidence type="ECO:0000313" key="4">
    <source>
        <dbReference type="Proteomes" id="UP000827721"/>
    </source>
</evidence>
<dbReference type="InterPro" id="IPR015683">
    <property type="entry name" value="Ionotropic_Glu_rcpt"/>
</dbReference>
<feature type="transmembrane region" description="Helical" evidence="2">
    <location>
        <begin position="28"/>
        <end position="45"/>
    </location>
</feature>
<dbReference type="SUPFAM" id="SSF53822">
    <property type="entry name" value="Periplasmic binding protein-like I"/>
    <property type="match status" value="1"/>
</dbReference>
<dbReference type="Proteomes" id="UP000827721">
    <property type="component" value="Unassembled WGS sequence"/>
</dbReference>
<reference evidence="3 4" key="1">
    <citation type="submission" date="2021-02" db="EMBL/GenBank/DDBJ databases">
        <title>Plant Genome Project.</title>
        <authorList>
            <person name="Zhang R.-G."/>
        </authorList>
    </citation>
    <scope>NUCLEOTIDE SEQUENCE [LARGE SCALE GENOMIC DNA]</scope>
    <source>
        <tissue evidence="3">Leaves</tissue>
    </source>
</reference>
<evidence type="ECO:0000256" key="1">
    <source>
        <dbReference type="SAM" id="MobiDB-lite"/>
    </source>
</evidence>
<sequence>MILRHCRSNVLEPRMSCSIAYVNTGSRPWLIVLAFISFFFILSCGDEAGDSYKLTNIGAIIDVNSRVGKEEKVAMQIAVQDFNNAYQNHKLSLHFQDRERDPLRAASAAEKLVKEKKVKGHYRHEDGESNHNDENGGDTGDLTLFSEALQDIGSEIEYRLVLPPFSYLTNPKEVVQEELKKLLIEYSLAFLSFFSHHHLWCSAV</sequence>
<organism evidence="3 4">
    <name type="scientific">Xanthoceras sorbifolium</name>
    <dbReference type="NCBI Taxonomy" id="99658"/>
    <lineage>
        <taxon>Eukaryota</taxon>
        <taxon>Viridiplantae</taxon>
        <taxon>Streptophyta</taxon>
        <taxon>Embryophyta</taxon>
        <taxon>Tracheophyta</taxon>
        <taxon>Spermatophyta</taxon>
        <taxon>Magnoliopsida</taxon>
        <taxon>eudicotyledons</taxon>
        <taxon>Gunneridae</taxon>
        <taxon>Pentapetalae</taxon>
        <taxon>rosids</taxon>
        <taxon>malvids</taxon>
        <taxon>Sapindales</taxon>
        <taxon>Sapindaceae</taxon>
        <taxon>Xanthoceroideae</taxon>
        <taxon>Xanthoceras</taxon>
    </lineage>
</organism>
<keyword evidence="2" id="KW-0812">Transmembrane</keyword>
<protein>
    <submittedName>
        <fullName evidence="3">Uncharacterized protein</fullName>
    </submittedName>
</protein>
<comment type="caution">
    <text evidence="3">The sequence shown here is derived from an EMBL/GenBank/DDBJ whole genome shotgun (WGS) entry which is preliminary data.</text>
</comment>
<feature type="compositionally biased region" description="Basic and acidic residues" evidence="1">
    <location>
        <begin position="123"/>
        <end position="134"/>
    </location>
</feature>
<dbReference type="Gene3D" id="3.40.50.2300">
    <property type="match status" value="1"/>
</dbReference>
<dbReference type="PANTHER" id="PTHR34836">
    <property type="entry name" value="OS06G0188250 PROTEIN"/>
    <property type="match status" value="1"/>
</dbReference>
<keyword evidence="2" id="KW-1133">Transmembrane helix</keyword>
<dbReference type="InterPro" id="IPR028082">
    <property type="entry name" value="Peripla_BP_I"/>
</dbReference>
<evidence type="ECO:0000256" key="2">
    <source>
        <dbReference type="SAM" id="Phobius"/>
    </source>
</evidence>
<gene>
    <name evidence="3" type="ORF">JRO89_XS06G0070200</name>
</gene>
<proteinExistence type="predicted"/>
<name>A0ABQ8HX14_9ROSI</name>